<reference evidence="6 7" key="1">
    <citation type="submission" date="2018-09" db="EMBL/GenBank/DDBJ databases">
        <title>Discovery and Ecogenomic Context for Candidatus Cryosericales, a Global Caldiserica Order Active in Thawing Permafrost.</title>
        <authorList>
            <person name="Martinez M.A."/>
            <person name="Woodcroft B.J."/>
            <person name="Ignacio Espinoza J.C."/>
            <person name="Zayed A."/>
            <person name="Singleton C.M."/>
            <person name="Boyd J."/>
            <person name="Li Y.-F."/>
            <person name="Purvine S."/>
            <person name="Maughan H."/>
            <person name="Hodgkins S.B."/>
            <person name="Anderson D."/>
            <person name="Sederholm M."/>
            <person name="Temperton B."/>
            <person name="Saleska S.R."/>
            <person name="Tyson G.W."/>
            <person name="Rich V.I."/>
        </authorList>
    </citation>
    <scope>NUCLEOTIDE SEQUENCE [LARGE SCALE GENOMIC DNA]</scope>
    <source>
        <strain evidence="6 7">SMC1</strain>
    </source>
</reference>
<evidence type="ECO:0000256" key="2">
    <source>
        <dbReference type="PIRSR" id="PIRSR001238-1"/>
    </source>
</evidence>
<dbReference type="GO" id="GO:0046872">
    <property type="term" value="F:metal ion binding"/>
    <property type="evidence" value="ECO:0007669"/>
    <property type="project" value="UniProtKB-KW"/>
</dbReference>
<evidence type="ECO:0000313" key="6">
    <source>
        <dbReference type="EMBL" id="RIE16865.1"/>
    </source>
</evidence>
<dbReference type="InterPro" id="IPR006680">
    <property type="entry name" value="Amidohydro-rel"/>
</dbReference>
<feature type="binding site" evidence="3">
    <location>
        <position position="100"/>
    </location>
    <ligand>
        <name>substrate</name>
    </ligand>
</feature>
<dbReference type="SUPFAM" id="SSF51338">
    <property type="entry name" value="Composite domain of metallo-dependent hydrolases"/>
    <property type="match status" value="1"/>
</dbReference>
<feature type="binding site" evidence="3">
    <location>
        <position position="164"/>
    </location>
    <ligand>
        <name>substrate</name>
    </ligand>
</feature>
<dbReference type="AlphaFoldDB" id="A0A398DNV1"/>
<keyword evidence="1 4" id="KW-0862">Zinc</keyword>
<comment type="similarity">
    <text evidence="1">Belongs to the peptidase M38 family.</text>
</comment>
<feature type="binding site" evidence="4">
    <location>
        <position position="196"/>
    </location>
    <ligand>
        <name>Zn(2+)</name>
        <dbReference type="ChEBI" id="CHEBI:29105"/>
        <label>2</label>
        <note>catalytic</note>
    </ligand>
</feature>
<evidence type="ECO:0000313" key="7">
    <source>
        <dbReference type="Proteomes" id="UP000266113"/>
    </source>
</evidence>
<dbReference type="GO" id="GO:0006508">
    <property type="term" value="P:proteolysis"/>
    <property type="evidence" value="ECO:0007669"/>
    <property type="project" value="UniProtKB-KW"/>
</dbReference>
<dbReference type="InterPro" id="IPR050378">
    <property type="entry name" value="Metallo-dep_Hydrolases_sf"/>
</dbReference>
<keyword evidence="1 4" id="KW-0479">Metal-binding</keyword>
<feature type="binding site" evidence="4">
    <location>
        <position position="286"/>
    </location>
    <ligand>
        <name>Zn(2+)</name>
        <dbReference type="ChEBI" id="CHEBI:29105"/>
        <label>1</label>
        <note>catalytic</note>
    </ligand>
</feature>
<feature type="active site" description="Proton acceptor" evidence="2">
    <location>
        <position position="286"/>
    </location>
</feature>
<protein>
    <recommendedName>
        <fullName evidence="1">Isoaspartyl dipeptidase</fullName>
        <ecNumber evidence="1">3.4.19.-</ecNumber>
    </recommendedName>
</protein>
<dbReference type="PIRSF" id="PIRSF001238">
    <property type="entry name" value="IadA"/>
    <property type="match status" value="1"/>
</dbReference>
<dbReference type="PANTHER" id="PTHR11647:SF1">
    <property type="entry name" value="COLLAPSIN RESPONSE MEDIATOR PROTEIN"/>
    <property type="match status" value="1"/>
</dbReference>
<feature type="binding site" evidence="4">
    <location>
        <position position="64"/>
    </location>
    <ligand>
        <name>Zn(2+)</name>
        <dbReference type="ChEBI" id="CHEBI:29105"/>
        <label>1</label>
        <note>catalytic</note>
    </ligand>
</feature>
<evidence type="ECO:0000256" key="3">
    <source>
        <dbReference type="PIRSR" id="PIRSR001238-2"/>
    </source>
</evidence>
<dbReference type="InterPro" id="IPR032466">
    <property type="entry name" value="Metal_Hydrolase"/>
</dbReference>
<dbReference type="Gene3D" id="2.30.40.10">
    <property type="entry name" value="Urease, subunit C, domain 1"/>
    <property type="match status" value="1"/>
</dbReference>
<dbReference type="GO" id="GO:0005737">
    <property type="term" value="C:cytoplasm"/>
    <property type="evidence" value="ECO:0007669"/>
    <property type="project" value="UniProtKB-SubCell"/>
</dbReference>
<feature type="domain" description="Amidohydrolase-related" evidence="5">
    <location>
        <begin position="53"/>
        <end position="375"/>
    </location>
</feature>
<dbReference type="EMBL" id="QXIY01000017">
    <property type="protein sequence ID" value="RIE16865.1"/>
    <property type="molecule type" value="Genomic_DNA"/>
</dbReference>
<name>A0A398DNV1_9BACT</name>
<proteinExistence type="inferred from homology"/>
<gene>
    <name evidence="6" type="ORF">SMC1_04200</name>
</gene>
<keyword evidence="7" id="KW-1185">Reference proteome</keyword>
<dbReference type="OrthoDB" id="9775607at2"/>
<feature type="binding site" evidence="3">
    <location>
        <position position="290"/>
    </location>
    <ligand>
        <name>substrate</name>
    </ligand>
</feature>
<keyword evidence="1" id="KW-0645">Protease</keyword>
<keyword evidence="1" id="KW-0482">Metalloprotease</keyword>
<sequence length="390" mass="41912">MFKILQGGRVFAPDDMGEQDLLIAGDFIANIDENIVSASSYGEVEVIDVKDKYVVPGFIDIHVHIIGGGGEAGFASRTPEVLLSRITQGGTTTVVGCLGTDGTTRHMTSLLAKARGLEAEGISSYIYTGAYEVPPPTITGSVRNDIILIDKVVGAGEIAISDHRSAQPGKEEIKELAAESRIGGMLSGKAGVLMLHVGDGQRKLEMIFEILEETEIPITQFKPTHINRNPYLLEDGIKFAKMGGVIDMTSGVSPDSGARNSVKPSQAIKQCLEKGVPIENITMSSDGNGSIPLFDDKGNTQGLLVSRLDSLYQEFKALVKDEGIRLPDALRVITQNPAKSLKFYPKKGALQIGSDADIVVMDKNLNIEYVFARGKCMVKEGKVIVKGTFE</sequence>
<dbReference type="SUPFAM" id="SSF51556">
    <property type="entry name" value="Metallo-dependent hydrolases"/>
    <property type="match status" value="1"/>
</dbReference>
<feature type="binding site" evidence="3">
    <location>
        <position position="131"/>
    </location>
    <ligand>
        <name>substrate</name>
    </ligand>
</feature>
<dbReference type="EC" id="3.4.19.-" evidence="1"/>
<evidence type="ECO:0000256" key="1">
    <source>
        <dbReference type="PIRNR" id="PIRNR001238"/>
    </source>
</evidence>
<dbReference type="GO" id="GO:0008798">
    <property type="term" value="F:beta-aspartyl-peptidase activity"/>
    <property type="evidence" value="ECO:0007669"/>
    <property type="project" value="InterPro"/>
</dbReference>
<dbReference type="InterPro" id="IPR011059">
    <property type="entry name" value="Metal-dep_hydrolase_composite"/>
</dbReference>
<dbReference type="NCBIfam" id="TIGR01975">
    <property type="entry name" value="isoAsp_dipep"/>
    <property type="match status" value="1"/>
</dbReference>
<feature type="binding site" evidence="3">
    <location>
        <position position="228"/>
    </location>
    <ligand>
        <name>substrate</name>
    </ligand>
</feature>
<dbReference type="RefSeq" id="WP_119085548.1">
    <property type="nucleotide sequence ID" value="NZ_QXIY01000017.1"/>
</dbReference>
<dbReference type="Proteomes" id="UP000266113">
    <property type="component" value="Unassembled WGS sequence"/>
</dbReference>
<comment type="caution">
    <text evidence="6">The sequence shown here is derived from an EMBL/GenBank/DDBJ whole genome shotgun (WGS) entry which is preliminary data.</text>
</comment>
<dbReference type="InterPro" id="IPR010229">
    <property type="entry name" value="Pept_M38_dipep"/>
</dbReference>
<dbReference type="GO" id="GO:0016810">
    <property type="term" value="F:hydrolase activity, acting on carbon-nitrogen (but not peptide) bonds"/>
    <property type="evidence" value="ECO:0007669"/>
    <property type="project" value="InterPro"/>
</dbReference>
<comment type="subcellular location">
    <subcellularLocation>
        <location evidence="1">Cytoplasm</location>
    </subcellularLocation>
</comment>
<feature type="binding site" evidence="4">
    <location>
        <position position="225"/>
    </location>
    <ligand>
        <name>Zn(2+)</name>
        <dbReference type="ChEBI" id="CHEBI:29105"/>
        <label>2</label>
        <note>catalytic</note>
    </ligand>
</feature>
<comment type="PTM">
    <text evidence="1">Carboxylation allows a single lysine to coordinate two zinc ions.</text>
</comment>
<comment type="cofactor">
    <cofactor evidence="1 4">
        <name>Zn(2+)</name>
        <dbReference type="ChEBI" id="CHEBI:29105"/>
    </cofactor>
    <text evidence="1 4">Binds 2 Zn(2+) ions per subunit.</text>
</comment>
<evidence type="ECO:0000259" key="5">
    <source>
        <dbReference type="Pfam" id="PF01979"/>
    </source>
</evidence>
<feature type="binding site" evidence="4">
    <location>
        <position position="62"/>
    </location>
    <ligand>
        <name>Zn(2+)</name>
        <dbReference type="ChEBI" id="CHEBI:29105"/>
        <label>1</label>
        <note>catalytic</note>
    </ligand>
</feature>
<feature type="binding site" evidence="3">
    <location>
        <begin position="69"/>
        <end position="71"/>
    </location>
    <ligand>
        <name>substrate</name>
    </ligand>
</feature>
<evidence type="ECO:0000256" key="4">
    <source>
        <dbReference type="PIRSR" id="PIRSR001238-3"/>
    </source>
</evidence>
<keyword evidence="1 6" id="KW-0378">Hydrolase</keyword>
<dbReference type="Pfam" id="PF01979">
    <property type="entry name" value="Amidohydro_1"/>
    <property type="match status" value="1"/>
</dbReference>
<organism evidence="6 7">
    <name type="scientific">Candidatus Cryosericum septentrionale</name>
    <dbReference type="NCBI Taxonomy" id="2290913"/>
    <lineage>
        <taxon>Bacteria</taxon>
        <taxon>Pseudomonadati</taxon>
        <taxon>Caldisericota/Cryosericota group</taxon>
        <taxon>Candidatus Cryosericota</taxon>
        <taxon>Candidatus Cryosericia</taxon>
        <taxon>Candidatus Cryosericales</taxon>
        <taxon>Candidatus Cryosericaceae</taxon>
        <taxon>Candidatus Cryosericum</taxon>
    </lineage>
</organism>
<dbReference type="PANTHER" id="PTHR11647">
    <property type="entry name" value="HYDRANTOINASE/DIHYDROPYRIMIDINASE FAMILY MEMBER"/>
    <property type="match status" value="1"/>
</dbReference>
<dbReference type="GO" id="GO:0008237">
    <property type="term" value="F:metallopeptidase activity"/>
    <property type="evidence" value="ECO:0007669"/>
    <property type="project" value="UniProtKB-KW"/>
</dbReference>
<dbReference type="Gene3D" id="3.20.20.140">
    <property type="entry name" value="Metal-dependent hydrolases"/>
    <property type="match status" value="1"/>
</dbReference>
<accession>A0A398DNV1</accession>
<comment type="function">
    <text evidence="1">Catalyzes the hydrolytic cleavage of a subset of L-isoaspartyl (L-beta-aspartyl) dipeptides. Used to degrade proteins damaged by L-isoaspartyl residues formation.</text>
</comment>